<dbReference type="PANTHER" id="PTHR30137:SF20">
    <property type="entry name" value="N-ACETYL-S-ALKYLCYSTEINE MONOOXYGENASE"/>
    <property type="match status" value="1"/>
</dbReference>
<dbReference type="InterPro" id="IPR050766">
    <property type="entry name" value="Bact_Lucif_Oxidored"/>
</dbReference>
<dbReference type="NCBIfam" id="TIGR03558">
    <property type="entry name" value="oxido_grp_1"/>
    <property type="match status" value="1"/>
</dbReference>
<organism evidence="4 5">
    <name type="scientific">Immundisolibacter cernigliae</name>
    <dbReference type="NCBI Taxonomy" id="1810504"/>
    <lineage>
        <taxon>Bacteria</taxon>
        <taxon>Pseudomonadati</taxon>
        <taxon>Pseudomonadota</taxon>
        <taxon>Gammaproteobacteria</taxon>
        <taxon>Immundisolibacterales</taxon>
        <taxon>Immundisolibacteraceae</taxon>
        <taxon>Immundisolibacter</taxon>
    </lineage>
</organism>
<dbReference type="OrthoDB" id="9780518at2"/>
<sequence>MAIKLSVTDQSPIHDGGRPSRGPHDSLRLAQACERFGYHRYWLAEHHNTPGYAGPCPEILIGHIAAHTRRIRVGSGGIMLPHYPPYKVAETFRMLEVLYPGRIDLGVGRAPGGDGQATAALAYPRQPINSDLYPRQVFDLMGYLNNDLPPQHPFHGIRLVPEDGGVPQFWMLGSSGGSAEVAGQLGSGFVLALFIGTHARSPAIVEAYRRAFQPSKSLQEPRVMIAVAAVCAPTRDEAMRIAGTRSMWIYQALSRGRIIDLPSPDEVDRLLSAMGPGERAQYQAVLDHSIIGTPDECRQQIEAQAAEYGTDEVSVVTVTYHYADRERSYELLAGAFGLAD</sequence>
<dbReference type="EMBL" id="CP014671">
    <property type="protein sequence ID" value="ANX04387.1"/>
    <property type="molecule type" value="Genomic_DNA"/>
</dbReference>
<dbReference type="CDD" id="cd00347">
    <property type="entry name" value="Flavin_utilizing_monoxygenases"/>
    <property type="match status" value="1"/>
</dbReference>
<dbReference type="Gene3D" id="3.20.20.30">
    <property type="entry name" value="Luciferase-like domain"/>
    <property type="match status" value="1"/>
</dbReference>
<feature type="region of interest" description="Disordered" evidence="2">
    <location>
        <begin position="1"/>
        <end position="25"/>
    </location>
</feature>
<evidence type="ECO:0000256" key="2">
    <source>
        <dbReference type="SAM" id="MobiDB-lite"/>
    </source>
</evidence>
<name>A0A1B1YUJ7_9GAMM</name>
<keyword evidence="5" id="KW-1185">Reference proteome</keyword>
<dbReference type="Proteomes" id="UP000092952">
    <property type="component" value="Chromosome"/>
</dbReference>
<feature type="compositionally biased region" description="Basic and acidic residues" evidence="2">
    <location>
        <begin position="15"/>
        <end position="25"/>
    </location>
</feature>
<protein>
    <recommendedName>
        <fullName evidence="3">Luciferase-like domain-containing protein</fullName>
    </recommendedName>
</protein>
<dbReference type="KEGG" id="gbi:PG2T_09490"/>
<dbReference type="RefSeq" id="WP_068804526.1">
    <property type="nucleotide sequence ID" value="NZ_CP014671.1"/>
</dbReference>
<dbReference type="GO" id="GO:0016705">
    <property type="term" value="F:oxidoreductase activity, acting on paired donors, with incorporation or reduction of molecular oxygen"/>
    <property type="evidence" value="ECO:0007669"/>
    <property type="project" value="InterPro"/>
</dbReference>
<accession>A0A1B1YUJ7</accession>
<dbReference type="STRING" id="1810504.PG2T_09490"/>
<evidence type="ECO:0000313" key="5">
    <source>
        <dbReference type="Proteomes" id="UP000092952"/>
    </source>
</evidence>
<gene>
    <name evidence="4" type="ORF">PG2T_09490</name>
</gene>
<dbReference type="InterPro" id="IPR036661">
    <property type="entry name" value="Luciferase-like_sf"/>
</dbReference>
<dbReference type="InterPro" id="IPR019949">
    <property type="entry name" value="CmoO-like"/>
</dbReference>
<proteinExistence type="predicted"/>
<feature type="domain" description="Luciferase-like" evidence="3">
    <location>
        <begin position="19"/>
        <end position="311"/>
    </location>
</feature>
<dbReference type="AlphaFoldDB" id="A0A1B1YUJ7"/>
<dbReference type="GO" id="GO:0005829">
    <property type="term" value="C:cytosol"/>
    <property type="evidence" value="ECO:0007669"/>
    <property type="project" value="TreeGrafter"/>
</dbReference>
<dbReference type="PANTHER" id="PTHR30137">
    <property type="entry name" value="LUCIFERASE-LIKE MONOOXYGENASE"/>
    <property type="match status" value="1"/>
</dbReference>
<dbReference type="InParanoid" id="A0A1B1YUJ7"/>
<comment type="similarity">
    <text evidence="1">To bacterial alkanal monooxygenase alpha and beta chains.</text>
</comment>
<dbReference type="Pfam" id="PF00296">
    <property type="entry name" value="Bac_luciferase"/>
    <property type="match status" value="1"/>
</dbReference>
<evidence type="ECO:0000256" key="1">
    <source>
        <dbReference type="ARBA" id="ARBA00007789"/>
    </source>
</evidence>
<evidence type="ECO:0000313" key="4">
    <source>
        <dbReference type="EMBL" id="ANX04387.1"/>
    </source>
</evidence>
<reference evidence="5" key="1">
    <citation type="submission" date="2016-03" db="EMBL/GenBank/DDBJ databases">
        <title>Complete genome sequence of Solimmundus cernigliae, representing a novel lineage of polycyclic aromatic hydrocarbon degraders within the Gammaproteobacteria.</title>
        <authorList>
            <person name="Singleton D.R."/>
            <person name="Dickey A.N."/>
            <person name="Scholl E.H."/>
            <person name="Wright F.A."/>
            <person name="Aitken M.D."/>
        </authorList>
    </citation>
    <scope>NUCLEOTIDE SEQUENCE [LARGE SCALE GENOMIC DNA]</scope>
    <source>
        <strain evidence="5">TR3.2</strain>
    </source>
</reference>
<dbReference type="SUPFAM" id="SSF51679">
    <property type="entry name" value="Bacterial luciferase-like"/>
    <property type="match status" value="1"/>
</dbReference>
<evidence type="ECO:0000259" key="3">
    <source>
        <dbReference type="Pfam" id="PF00296"/>
    </source>
</evidence>
<dbReference type="InterPro" id="IPR011251">
    <property type="entry name" value="Luciferase-like_dom"/>
</dbReference>